<organism evidence="8 9">
    <name type="scientific">Priapulus caudatus</name>
    <name type="common">Priapulid worm</name>
    <dbReference type="NCBI Taxonomy" id="37621"/>
    <lineage>
        <taxon>Eukaryota</taxon>
        <taxon>Metazoa</taxon>
        <taxon>Ecdysozoa</taxon>
        <taxon>Scalidophora</taxon>
        <taxon>Priapulida</taxon>
        <taxon>Priapulimorpha</taxon>
        <taxon>Priapulimorphida</taxon>
        <taxon>Priapulidae</taxon>
        <taxon>Priapulus</taxon>
    </lineage>
</organism>
<proteinExistence type="inferred from homology"/>
<dbReference type="PROSITE" id="PS00624">
    <property type="entry name" value="GMC_OXRED_2"/>
    <property type="match status" value="1"/>
</dbReference>
<keyword evidence="4 5" id="KW-0274">FAD</keyword>
<evidence type="ECO:0000313" key="8">
    <source>
        <dbReference type="Proteomes" id="UP000695022"/>
    </source>
</evidence>
<dbReference type="SUPFAM" id="SSF51905">
    <property type="entry name" value="FAD/NAD(P)-binding domain"/>
    <property type="match status" value="1"/>
</dbReference>
<comment type="similarity">
    <text evidence="2 5">Belongs to the GMC oxidoreductase family.</text>
</comment>
<evidence type="ECO:0000256" key="5">
    <source>
        <dbReference type="RuleBase" id="RU003968"/>
    </source>
</evidence>
<sequence length="426" mass="46740">MRSGQNLTYSVEDPDDVYDYIIGGGGTAGCVLANRLSEDPDVKVLLVEAGGEQAGNKNIAKPAFHAFLKNTNVDWNYRTVPQKFSCLACENKRSKWPRGKVLGGSSSINGMVYIRGSPENYNTWERMGATGWSYKDVLPYFMKSEDMQIPKLKNSEYHGVGGPLTITQSAITELVDVFLDAGRELGYRVGDVNGETPYGVMKTQSNIRDGTRADTAKVFLQPAIRRSNLHVITHAHVAKGLGIFQVMFDGKRAVGLQFIHGAEKKQARASREVILSAGAIGSPHILLLSGVGPKEQLDQFNIPQVADLPVGKHLQDHIGIFYPENFIDKNISMIKSDMLSFTTRVKWDLLGQEYHGISVIAGPLSATGLEAVGFFHTTGLEKEGVSPNMQLHLASFGMGSIDEDFAYNQLGFEKKVHSFTILLTIL</sequence>
<protein>
    <submittedName>
        <fullName evidence="9">Glucose dehydrogenase [FAD, quinone]-like</fullName>
    </submittedName>
</protein>
<dbReference type="PANTHER" id="PTHR11552">
    <property type="entry name" value="GLUCOSE-METHANOL-CHOLINE GMC OXIDOREDUCTASE"/>
    <property type="match status" value="1"/>
</dbReference>
<evidence type="ECO:0000256" key="1">
    <source>
        <dbReference type="ARBA" id="ARBA00001974"/>
    </source>
</evidence>
<dbReference type="RefSeq" id="XP_014671606.1">
    <property type="nucleotide sequence ID" value="XM_014816120.1"/>
</dbReference>
<keyword evidence="3 5" id="KW-0285">Flavoprotein</keyword>
<evidence type="ECO:0000256" key="2">
    <source>
        <dbReference type="ARBA" id="ARBA00010790"/>
    </source>
</evidence>
<accession>A0ABM1EHD5</accession>
<dbReference type="InterPro" id="IPR000172">
    <property type="entry name" value="GMC_OxRdtase_N"/>
</dbReference>
<comment type="cofactor">
    <cofactor evidence="1">
        <name>FAD</name>
        <dbReference type="ChEBI" id="CHEBI:57692"/>
    </cofactor>
</comment>
<dbReference type="InterPro" id="IPR012132">
    <property type="entry name" value="GMC_OxRdtase"/>
</dbReference>
<dbReference type="Gene3D" id="3.30.560.10">
    <property type="entry name" value="Glucose Oxidase, domain 3"/>
    <property type="match status" value="1"/>
</dbReference>
<dbReference type="PROSITE" id="PS51257">
    <property type="entry name" value="PROKAR_LIPOPROTEIN"/>
    <property type="match status" value="1"/>
</dbReference>
<dbReference type="GeneID" id="106812286"/>
<name>A0ABM1EHD5_PRICU</name>
<evidence type="ECO:0000259" key="6">
    <source>
        <dbReference type="PROSITE" id="PS00623"/>
    </source>
</evidence>
<dbReference type="PROSITE" id="PS00623">
    <property type="entry name" value="GMC_OXRED_1"/>
    <property type="match status" value="1"/>
</dbReference>
<gene>
    <name evidence="9" type="primary">LOC106812286</name>
</gene>
<dbReference type="InterPro" id="IPR036188">
    <property type="entry name" value="FAD/NAD-bd_sf"/>
</dbReference>
<evidence type="ECO:0000259" key="7">
    <source>
        <dbReference type="PROSITE" id="PS00624"/>
    </source>
</evidence>
<dbReference type="Proteomes" id="UP000695022">
    <property type="component" value="Unplaced"/>
</dbReference>
<feature type="domain" description="Glucose-methanol-choline oxidoreductase N-terminal" evidence="7">
    <location>
        <begin position="278"/>
        <end position="292"/>
    </location>
</feature>
<dbReference type="PANTHER" id="PTHR11552:SF147">
    <property type="entry name" value="CHOLINE DEHYDROGENASE, MITOCHONDRIAL"/>
    <property type="match status" value="1"/>
</dbReference>
<reference evidence="9" key="1">
    <citation type="submission" date="2025-08" db="UniProtKB">
        <authorList>
            <consortium name="RefSeq"/>
        </authorList>
    </citation>
    <scope>IDENTIFICATION</scope>
</reference>
<dbReference type="Gene3D" id="3.50.50.60">
    <property type="entry name" value="FAD/NAD(P)-binding domain"/>
    <property type="match status" value="1"/>
</dbReference>
<keyword evidence="8" id="KW-1185">Reference proteome</keyword>
<evidence type="ECO:0000313" key="9">
    <source>
        <dbReference type="RefSeq" id="XP_014671606.1"/>
    </source>
</evidence>
<dbReference type="Pfam" id="PF00732">
    <property type="entry name" value="GMC_oxred_N"/>
    <property type="match status" value="1"/>
</dbReference>
<evidence type="ECO:0000256" key="4">
    <source>
        <dbReference type="ARBA" id="ARBA00022827"/>
    </source>
</evidence>
<evidence type="ECO:0000256" key="3">
    <source>
        <dbReference type="ARBA" id="ARBA00022630"/>
    </source>
</evidence>
<feature type="domain" description="Glucose-methanol-choline oxidoreductase N-terminal" evidence="6">
    <location>
        <begin position="99"/>
        <end position="122"/>
    </location>
</feature>